<keyword evidence="4 9" id="KW-0808">Transferase</keyword>
<dbReference type="InterPro" id="IPR022417">
    <property type="entry name" value="Porphobilin_deaminase_N"/>
</dbReference>
<evidence type="ECO:0000256" key="7">
    <source>
        <dbReference type="NCBIfam" id="TIGR00212"/>
    </source>
</evidence>
<comment type="caution">
    <text evidence="9">The sequence shown here is derived from an EMBL/GenBank/DDBJ whole genome shotgun (WGS) entry which is preliminary data.</text>
</comment>
<dbReference type="UniPathway" id="UPA00251">
    <property type="reaction ID" value="UER00319"/>
</dbReference>
<dbReference type="EMBL" id="JAAZON010000394">
    <property type="protein sequence ID" value="NMC63263.1"/>
    <property type="molecule type" value="Genomic_DNA"/>
</dbReference>
<evidence type="ECO:0000256" key="6">
    <source>
        <dbReference type="ARBA" id="ARBA00048169"/>
    </source>
</evidence>
<dbReference type="Pfam" id="PF01379">
    <property type="entry name" value="Porphobil_deam"/>
    <property type="match status" value="1"/>
</dbReference>
<dbReference type="PANTHER" id="PTHR11557:SF0">
    <property type="entry name" value="PORPHOBILINOGEN DEAMINASE"/>
    <property type="match status" value="1"/>
</dbReference>
<dbReference type="GO" id="GO:0005737">
    <property type="term" value="C:cytoplasm"/>
    <property type="evidence" value="ECO:0007669"/>
    <property type="project" value="UniProtKB-UniRule"/>
</dbReference>
<evidence type="ECO:0000256" key="5">
    <source>
        <dbReference type="ARBA" id="ARBA00023244"/>
    </source>
</evidence>
<evidence type="ECO:0000256" key="4">
    <source>
        <dbReference type="ARBA" id="ARBA00022679"/>
    </source>
</evidence>
<protein>
    <recommendedName>
        <fullName evidence="3 7">Hydroxymethylbilane synthase</fullName>
        <ecNumber evidence="3 7">2.5.1.61</ecNumber>
    </recommendedName>
</protein>
<dbReference type="Gene3D" id="3.40.190.10">
    <property type="entry name" value="Periplasmic binding protein-like II"/>
    <property type="match status" value="2"/>
</dbReference>
<dbReference type="GO" id="GO:0006782">
    <property type="term" value="P:protoporphyrinogen IX biosynthetic process"/>
    <property type="evidence" value="ECO:0007669"/>
    <property type="project" value="UniProtKB-UniPathway"/>
</dbReference>
<comment type="similarity">
    <text evidence="2">Belongs to the HMBS family.</text>
</comment>
<comment type="catalytic activity">
    <reaction evidence="6">
        <text>4 porphobilinogen + H2O = hydroxymethylbilane + 4 NH4(+)</text>
        <dbReference type="Rhea" id="RHEA:13185"/>
        <dbReference type="ChEBI" id="CHEBI:15377"/>
        <dbReference type="ChEBI" id="CHEBI:28938"/>
        <dbReference type="ChEBI" id="CHEBI:57845"/>
        <dbReference type="ChEBI" id="CHEBI:58126"/>
        <dbReference type="EC" id="2.5.1.61"/>
    </reaction>
</comment>
<dbReference type="GO" id="GO:0004418">
    <property type="term" value="F:hydroxymethylbilane synthase activity"/>
    <property type="evidence" value="ECO:0007669"/>
    <property type="project" value="UniProtKB-UniRule"/>
</dbReference>
<organism evidence="9 10">
    <name type="scientific">SAR324 cluster bacterium</name>
    <dbReference type="NCBI Taxonomy" id="2024889"/>
    <lineage>
        <taxon>Bacteria</taxon>
        <taxon>Deltaproteobacteria</taxon>
        <taxon>SAR324 cluster</taxon>
    </lineage>
</organism>
<dbReference type="EC" id="2.5.1.61" evidence="3 7"/>
<evidence type="ECO:0000256" key="2">
    <source>
        <dbReference type="ARBA" id="ARBA00005638"/>
    </source>
</evidence>
<evidence type="ECO:0000313" key="9">
    <source>
        <dbReference type="EMBL" id="NMC63263.1"/>
    </source>
</evidence>
<evidence type="ECO:0000259" key="8">
    <source>
        <dbReference type="Pfam" id="PF01379"/>
    </source>
</evidence>
<reference evidence="9 10" key="1">
    <citation type="journal article" date="2020" name="Biotechnol. Biofuels">
        <title>New insights from the biogas microbiome by comprehensive genome-resolved metagenomics of nearly 1600 species originating from multiple anaerobic digesters.</title>
        <authorList>
            <person name="Campanaro S."/>
            <person name="Treu L."/>
            <person name="Rodriguez-R L.M."/>
            <person name="Kovalovszki A."/>
            <person name="Ziels R.M."/>
            <person name="Maus I."/>
            <person name="Zhu X."/>
            <person name="Kougias P.G."/>
            <person name="Basile A."/>
            <person name="Luo G."/>
            <person name="Schluter A."/>
            <person name="Konstantinidis K.T."/>
            <person name="Angelidaki I."/>
        </authorList>
    </citation>
    <scope>NUCLEOTIDE SEQUENCE [LARGE SCALE GENOMIC DNA]</scope>
    <source>
        <strain evidence="9">AS27yjCOA_65</strain>
    </source>
</reference>
<dbReference type="Proteomes" id="UP000524246">
    <property type="component" value="Unassembled WGS sequence"/>
</dbReference>
<accession>A0A7X9FS27</accession>
<dbReference type="InterPro" id="IPR000860">
    <property type="entry name" value="HemC"/>
</dbReference>
<evidence type="ECO:0000256" key="3">
    <source>
        <dbReference type="ARBA" id="ARBA00012655"/>
    </source>
</evidence>
<gene>
    <name evidence="9" type="primary">hemC</name>
    <name evidence="9" type="ORF">GYA55_08840</name>
</gene>
<dbReference type="AlphaFoldDB" id="A0A7X9FS27"/>
<dbReference type="PANTHER" id="PTHR11557">
    <property type="entry name" value="PORPHOBILINOGEN DEAMINASE"/>
    <property type="match status" value="1"/>
</dbReference>
<evidence type="ECO:0000256" key="1">
    <source>
        <dbReference type="ARBA" id="ARBA00002869"/>
    </source>
</evidence>
<comment type="function">
    <text evidence="1">Tetrapolymerization of the monopyrrole PBG into the hydroxymethylbilane pre-uroporphyrinogen in several discrete steps.</text>
</comment>
<name>A0A7X9FS27_9DELT</name>
<dbReference type="SUPFAM" id="SSF53850">
    <property type="entry name" value="Periplasmic binding protein-like II"/>
    <property type="match status" value="1"/>
</dbReference>
<feature type="domain" description="Porphobilinogen deaminase N-terminal" evidence="8">
    <location>
        <begin position="3"/>
        <end position="235"/>
    </location>
</feature>
<evidence type="ECO:0000313" key="10">
    <source>
        <dbReference type="Proteomes" id="UP000524246"/>
    </source>
</evidence>
<dbReference type="PRINTS" id="PR00151">
    <property type="entry name" value="PORPHBDMNASE"/>
</dbReference>
<dbReference type="NCBIfam" id="TIGR00212">
    <property type="entry name" value="hemC"/>
    <property type="match status" value="1"/>
</dbReference>
<proteinExistence type="inferred from homology"/>
<keyword evidence="5" id="KW-0627">Porphyrin biosynthesis</keyword>
<sequence>MKIRIGTRKSELARIQAELVGVALASLSKGYKLEYHLQQSEGDKDRNTPLWKLPDKGVFTRDLSELLLKGEIDLAVHSWKDLPLLEGQDTAVIGTLPRADMRDLLLIRKDCWPKILSSSSIRILSSSPRRMFNIKDFLLWALPAEIKTVDFASVRGNIQTRLRKLFESDSDGIVVAKAGIDRLLGAEDPEYEKVRQEVQSAISACYWTVVPLSVNPGAPAQGALAIEALKTRADLVEIVSHINCKETFSCVQHEREVLRCYGGGCHQKIGMSVLERPFGRLSILRGETNEGLRLEELKLESKKPKAPKCVQGSYWPSDDEEGSFFEAVPLESLSQPNEDAALWVSKSSALPTHWRISFDTICWTAGLDTWKKLSKRGIWVHGSSESLGEKEPRLLEQLVSPHKSWVKLSHKNAPTSDGMLLCPTYELSPKSEMPKLQGKTHFYWRSSSAFSEALKHYPQIASAWHACGPGNTYEGIKKLLGNDERLSIYLSYEAWQRDIMECSP</sequence>